<dbReference type="InterPro" id="IPR036662">
    <property type="entry name" value="PTS_EIIA_man-typ_sf"/>
</dbReference>
<evidence type="ECO:0000256" key="2">
    <source>
        <dbReference type="ARBA" id="ARBA00002788"/>
    </source>
</evidence>
<evidence type="ECO:0000256" key="4">
    <source>
        <dbReference type="ARBA" id="ARBA00022679"/>
    </source>
</evidence>
<reference evidence="8" key="1">
    <citation type="submission" date="2017-09" db="EMBL/GenBank/DDBJ databases">
        <title>Metaegenomics of thermophilic ammonia-oxidizing enrichment culture.</title>
        <authorList>
            <person name="Kato S."/>
            <person name="Suzuki K."/>
        </authorList>
    </citation>
    <scope>NUCLEOTIDE SEQUENCE [LARGE SCALE GENOMIC DNA]</scope>
</reference>
<evidence type="ECO:0000259" key="6">
    <source>
        <dbReference type="PROSITE" id="PS51096"/>
    </source>
</evidence>
<gene>
    <name evidence="7" type="primary">dhaM</name>
    <name evidence="7" type="ORF">HRbin22_00321</name>
</gene>
<evidence type="ECO:0000313" key="7">
    <source>
        <dbReference type="EMBL" id="GBD08089.1"/>
    </source>
</evidence>
<dbReference type="Gene3D" id="3.40.50.510">
    <property type="entry name" value="Phosphotransferase system, mannose-type IIA component"/>
    <property type="match status" value="1"/>
</dbReference>
<dbReference type="EMBL" id="BEHY01000004">
    <property type="protein sequence ID" value="GBD08089.1"/>
    <property type="molecule type" value="Genomic_DNA"/>
</dbReference>
<feature type="domain" description="PTS EIIA type-4" evidence="6">
    <location>
        <begin position="1"/>
        <end position="130"/>
    </location>
</feature>
<dbReference type="NCBIfam" id="TIGR02364">
    <property type="entry name" value="dha_pts"/>
    <property type="match status" value="1"/>
</dbReference>
<dbReference type="PANTHER" id="PTHR38594">
    <property type="entry name" value="PEP-DEPENDENT DIHYDROXYACETONE KINASE, PHOSPHORYL DONOR SUBUNIT DHAM"/>
    <property type="match status" value="1"/>
</dbReference>
<evidence type="ECO:0000256" key="5">
    <source>
        <dbReference type="ARBA" id="ARBA00046577"/>
    </source>
</evidence>
<protein>
    <recommendedName>
        <fullName evidence="3">phosphoenolpyruvate--glycerone phosphotransferase</fullName>
        <ecNumber evidence="3">2.7.1.121</ecNumber>
    </recommendedName>
</protein>
<dbReference type="Pfam" id="PF03610">
    <property type="entry name" value="EIIA-man"/>
    <property type="match status" value="1"/>
</dbReference>
<sequence>MVALVIVAHSAKLAEGVKELAEQMVQGRVPIFAAGGLDEHTLGTNVEQIRQALEMALARAEEVLVLMDLGSAVMGAQMAMEMLAPEVRPRIRLSQAPLVEGAIVAAVEASIGKTAAEIEASAVEACRMPKVPQG</sequence>
<dbReference type="GO" id="GO:0047324">
    <property type="term" value="F:phosphoenolpyruvate-glycerone phosphotransferase activity"/>
    <property type="evidence" value="ECO:0007669"/>
    <property type="project" value="UniProtKB-EC"/>
</dbReference>
<dbReference type="Proteomes" id="UP000236642">
    <property type="component" value="Unassembled WGS sequence"/>
</dbReference>
<organism evidence="7 8">
    <name type="scientific">Candidatus Thermoflexus japonica</name>
    <dbReference type="NCBI Taxonomy" id="2035417"/>
    <lineage>
        <taxon>Bacteria</taxon>
        <taxon>Bacillati</taxon>
        <taxon>Chloroflexota</taxon>
        <taxon>Thermoflexia</taxon>
        <taxon>Thermoflexales</taxon>
        <taxon>Thermoflexaceae</taxon>
        <taxon>Thermoflexus</taxon>
    </lineage>
</organism>
<proteinExistence type="predicted"/>
<dbReference type="PROSITE" id="PS51096">
    <property type="entry name" value="PTS_EIIA_TYPE_4"/>
    <property type="match status" value="1"/>
</dbReference>
<comment type="caution">
    <text evidence="7">The sequence shown here is derived from an EMBL/GenBank/DDBJ whole genome shotgun (WGS) entry which is preliminary data.</text>
</comment>
<comment type="catalytic activity">
    <reaction evidence="1">
        <text>dihydroxyacetone + phosphoenolpyruvate = dihydroxyacetone phosphate + pyruvate</text>
        <dbReference type="Rhea" id="RHEA:18381"/>
        <dbReference type="ChEBI" id="CHEBI:15361"/>
        <dbReference type="ChEBI" id="CHEBI:16016"/>
        <dbReference type="ChEBI" id="CHEBI:57642"/>
        <dbReference type="ChEBI" id="CHEBI:58702"/>
        <dbReference type="EC" id="2.7.1.121"/>
    </reaction>
</comment>
<dbReference type="InterPro" id="IPR004701">
    <property type="entry name" value="PTS_EIIA_man-typ"/>
</dbReference>
<dbReference type="EC" id="2.7.1.121" evidence="3"/>
<dbReference type="InterPro" id="IPR039643">
    <property type="entry name" value="DhaM"/>
</dbReference>
<comment type="function">
    <text evidence="2">Component of the dihydroxyacetone kinase complex, which is responsible for the phosphoenolpyruvate (PEP)-dependent phosphorylation of dihydroxyacetone. DhaM serves as the phosphoryl donor. Is phosphorylated by phosphoenolpyruvate in an EI- and HPr-dependent reaction, and a phosphorelay system on histidine residues finally leads to phosphoryl transfer to DhaL and dihydroxyacetone.</text>
</comment>
<keyword evidence="4" id="KW-0808">Transferase</keyword>
<dbReference type="SUPFAM" id="SSF53062">
    <property type="entry name" value="PTS system fructose IIA component-like"/>
    <property type="match status" value="1"/>
</dbReference>
<dbReference type="GO" id="GO:0009401">
    <property type="term" value="P:phosphoenolpyruvate-dependent sugar phosphotransferase system"/>
    <property type="evidence" value="ECO:0007669"/>
    <property type="project" value="InterPro"/>
</dbReference>
<dbReference type="GO" id="GO:0016787">
    <property type="term" value="F:hydrolase activity"/>
    <property type="evidence" value="ECO:0007669"/>
    <property type="project" value="UniProtKB-KW"/>
</dbReference>
<dbReference type="GO" id="GO:0016020">
    <property type="term" value="C:membrane"/>
    <property type="evidence" value="ECO:0007669"/>
    <property type="project" value="InterPro"/>
</dbReference>
<keyword evidence="7" id="KW-0378">Hydrolase</keyword>
<evidence type="ECO:0000313" key="8">
    <source>
        <dbReference type="Proteomes" id="UP000236642"/>
    </source>
</evidence>
<accession>A0A2H5Y3R5</accession>
<dbReference type="GO" id="GO:0019563">
    <property type="term" value="P:glycerol catabolic process"/>
    <property type="evidence" value="ECO:0007669"/>
    <property type="project" value="InterPro"/>
</dbReference>
<dbReference type="InterPro" id="IPR012844">
    <property type="entry name" value="DhaM_N"/>
</dbReference>
<comment type="subunit">
    <text evidence="5">Homodimer. The dihydroxyacetone kinase complex is composed of a homodimer of DhaM, a homodimer of DhaK and the subunit DhaL.</text>
</comment>
<name>A0A2H5Y3R5_9CHLR</name>
<evidence type="ECO:0000256" key="3">
    <source>
        <dbReference type="ARBA" id="ARBA00012095"/>
    </source>
</evidence>
<evidence type="ECO:0000256" key="1">
    <source>
        <dbReference type="ARBA" id="ARBA00001113"/>
    </source>
</evidence>
<dbReference type="AlphaFoldDB" id="A0A2H5Y3R5"/>
<dbReference type="PANTHER" id="PTHR38594:SF1">
    <property type="entry name" value="PEP-DEPENDENT DIHYDROXYACETONE KINASE, PHOSPHORYL DONOR SUBUNIT DHAM"/>
    <property type="match status" value="1"/>
</dbReference>